<protein>
    <submittedName>
        <fullName evidence="1">Uncharacterized protein</fullName>
    </submittedName>
</protein>
<reference evidence="1 2" key="1">
    <citation type="journal article" date="2009" name="PLoS Genet.">
        <title>Genomic analysis of the basal lineage fungus Rhizopus oryzae reveals a whole-genome duplication.</title>
        <authorList>
            <person name="Ma L.-J."/>
            <person name="Ibrahim A.S."/>
            <person name="Skory C."/>
            <person name="Grabherr M.G."/>
            <person name="Burger G."/>
            <person name="Butler M."/>
            <person name="Elias M."/>
            <person name="Idnurm A."/>
            <person name="Lang B.F."/>
            <person name="Sone T."/>
            <person name="Abe A."/>
            <person name="Calvo S.E."/>
            <person name="Corrochano L.M."/>
            <person name="Engels R."/>
            <person name="Fu J."/>
            <person name="Hansberg W."/>
            <person name="Kim J.-M."/>
            <person name="Kodira C.D."/>
            <person name="Koehrsen M.J."/>
            <person name="Liu B."/>
            <person name="Miranda-Saavedra D."/>
            <person name="O'Leary S."/>
            <person name="Ortiz-Castellanos L."/>
            <person name="Poulter R."/>
            <person name="Rodriguez-Romero J."/>
            <person name="Ruiz-Herrera J."/>
            <person name="Shen Y.-Q."/>
            <person name="Zeng Q."/>
            <person name="Galagan J."/>
            <person name="Birren B.W."/>
            <person name="Cuomo C.A."/>
            <person name="Wickes B.L."/>
        </authorList>
    </citation>
    <scope>NUCLEOTIDE SEQUENCE [LARGE SCALE GENOMIC DNA]</scope>
    <source>
        <strain evidence="2">RA 99-880 / ATCC MYA-4621 / FGSC 9543 / NRRL 43880</strain>
    </source>
</reference>
<sequence>MYVTSVFQFKATSAYGCTMYMQSRLCVMNAFPSLNTSIGPYCLIKNLHRYRFSKSFLCPSLNATDVSIGDLLSCLASNQSLASSILIALFLRNMTLNVWICIEGYKCRLLLNIPCLSS</sequence>
<accession>I1C4N4</accession>
<dbReference type="Proteomes" id="UP000009138">
    <property type="component" value="Unassembled WGS sequence"/>
</dbReference>
<evidence type="ECO:0000313" key="1">
    <source>
        <dbReference type="EMBL" id="EIE83414.1"/>
    </source>
</evidence>
<dbReference type="InParanoid" id="I1C4N4"/>
<gene>
    <name evidence="1" type="ORF">RO3G_08119</name>
</gene>
<proteinExistence type="predicted"/>
<dbReference type="EMBL" id="CH476737">
    <property type="protein sequence ID" value="EIE83414.1"/>
    <property type="molecule type" value="Genomic_DNA"/>
</dbReference>
<dbReference type="VEuPathDB" id="FungiDB:RO3G_08119"/>
<dbReference type="AlphaFoldDB" id="I1C4N4"/>
<dbReference type="GeneID" id="93615090"/>
<keyword evidence="2" id="KW-1185">Reference proteome</keyword>
<organism evidence="1 2">
    <name type="scientific">Rhizopus delemar (strain RA 99-880 / ATCC MYA-4621 / FGSC 9543 / NRRL 43880)</name>
    <name type="common">Mucormycosis agent</name>
    <name type="synonym">Rhizopus arrhizus var. delemar</name>
    <dbReference type="NCBI Taxonomy" id="246409"/>
    <lineage>
        <taxon>Eukaryota</taxon>
        <taxon>Fungi</taxon>
        <taxon>Fungi incertae sedis</taxon>
        <taxon>Mucoromycota</taxon>
        <taxon>Mucoromycotina</taxon>
        <taxon>Mucoromycetes</taxon>
        <taxon>Mucorales</taxon>
        <taxon>Mucorineae</taxon>
        <taxon>Rhizopodaceae</taxon>
        <taxon>Rhizopus</taxon>
    </lineage>
</organism>
<evidence type="ECO:0000313" key="2">
    <source>
        <dbReference type="Proteomes" id="UP000009138"/>
    </source>
</evidence>
<dbReference type="RefSeq" id="XP_067518810.1">
    <property type="nucleotide sequence ID" value="XM_067662709.1"/>
</dbReference>
<name>I1C4N4_RHIO9</name>